<dbReference type="Pfam" id="PF13556">
    <property type="entry name" value="HTH_30"/>
    <property type="match status" value="1"/>
</dbReference>
<dbReference type="InterPro" id="IPR051448">
    <property type="entry name" value="CdaR-like_regulators"/>
</dbReference>
<evidence type="ECO:0000313" key="5">
    <source>
        <dbReference type="EMBL" id="MFC6063961.1"/>
    </source>
</evidence>
<protein>
    <submittedName>
        <fullName evidence="5">PucR family transcriptional regulator</fullName>
    </submittedName>
</protein>
<feature type="domain" description="PucR C-terminal helix-turn-helix" evidence="2">
    <location>
        <begin position="281"/>
        <end position="334"/>
    </location>
</feature>
<dbReference type="InterPro" id="IPR025751">
    <property type="entry name" value="RsbRD_N_dom"/>
</dbReference>
<name>A0ABW1MJK4_9ACTN</name>
<dbReference type="PANTHER" id="PTHR33744">
    <property type="entry name" value="CARBOHYDRATE DIACID REGULATOR"/>
    <property type="match status" value="1"/>
</dbReference>
<keyword evidence="6" id="KW-1185">Reference proteome</keyword>
<evidence type="ECO:0000259" key="4">
    <source>
        <dbReference type="Pfam" id="PF17853"/>
    </source>
</evidence>
<evidence type="ECO:0000259" key="3">
    <source>
        <dbReference type="Pfam" id="PF14361"/>
    </source>
</evidence>
<dbReference type="InterPro" id="IPR042070">
    <property type="entry name" value="PucR_C-HTH_sf"/>
</dbReference>
<dbReference type="Pfam" id="PF14361">
    <property type="entry name" value="RsbRD_N"/>
    <property type="match status" value="1"/>
</dbReference>
<dbReference type="Gene3D" id="1.10.10.2840">
    <property type="entry name" value="PucR C-terminal helix-turn-helix domain"/>
    <property type="match status" value="1"/>
</dbReference>
<organism evidence="5 6">
    <name type="scientific">Streptomyces ochraceiscleroticus</name>
    <dbReference type="NCBI Taxonomy" id="47761"/>
    <lineage>
        <taxon>Bacteria</taxon>
        <taxon>Bacillati</taxon>
        <taxon>Actinomycetota</taxon>
        <taxon>Actinomycetes</taxon>
        <taxon>Kitasatosporales</taxon>
        <taxon>Streptomycetaceae</taxon>
        <taxon>Streptomyces</taxon>
    </lineage>
</organism>
<dbReference type="InterPro" id="IPR041522">
    <property type="entry name" value="CdaR_GGDEF"/>
</dbReference>
<dbReference type="EMBL" id="JBHSPX010000004">
    <property type="protein sequence ID" value="MFC6063961.1"/>
    <property type="molecule type" value="Genomic_DNA"/>
</dbReference>
<comment type="caution">
    <text evidence="5">The sequence shown here is derived from an EMBL/GenBank/DDBJ whole genome shotgun (WGS) entry which is preliminary data.</text>
</comment>
<dbReference type="Proteomes" id="UP001596139">
    <property type="component" value="Unassembled WGS sequence"/>
</dbReference>
<proteinExistence type="inferred from homology"/>
<comment type="similarity">
    <text evidence="1">Belongs to the CdaR family.</text>
</comment>
<sequence>MEAPSAALEYARRLAQNDIPVNSLVRAYRLGQTAFFDQALVLITRRALAPELKLTVAHRIFTVVSGYIDWISQQVIGAYEEERSRWQDSSSGMRAVRVREILAATEDSPAPSDLGLGYGLDQYHLALILWSPEHRADDLALGELERAAHSIAEHLGAVRPPLFVAVDRLSAWTWIPLGERVQVDRPSIARKVTGRGDRLSVAAGRPASGHRGFRTSHEQAKVAQHVAMLHKPHPRRVTFHEEPGLAVADLLAKDLDGTRAWVLETLGPLAADSESAARSRETLRAYLNCGSSHKAAAASLNLHYNTVKYRVRKAEQELGAAVADNRLAIELAVLACHWLGRAVLSPGATFPEERALP</sequence>
<evidence type="ECO:0000256" key="1">
    <source>
        <dbReference type="ARBA" id="ARBA00006754"/>
    </source>
</evidence>
<evidence type="ECO:0000259" key="2">
    <source>
        <dbReference type="Pfam" id="PF13556"/>
    </source>
</evidence>
<accession>A0ABW1MJK4</accession>
<feature type="domain" description="CdaR GGDEF-like" evidence="4">
    <location>
        <begin position="116"/>
        <end position="225"/>
    </location>
</feature>
<dbReference type="RefSeq" id="WP_051861458.1">
    <property type="nucleotide sequence ID" value="NZ_JBHSPX010000004.1"/>
</dbReference>
<dbReference type="InterPro" id="IPR025736">
    <property type="entry name" value="PucR_C-HTH_dom"/>
</dbReference>
<reference evidence="6" key="1">
    <citation type="journal article" date="2019" name="Int. J. Syst. Evol. Microbiol.">
        <title>The Global Catalogue of Microorganisms (GCM) 10K type strain sequencing project: providing services to taxonomists for standard genome sequencing and annotation.</title>
        <authorList>
            <consortium name="The Broad Institute Genomics Platform"/>
            <consortium name="The Broad Institute Genome Sequencing Center for Infectious Disease"/>
            <person name="Wu L."/>
            <person name="Ma J."/>
        </authorList>
    </citation>
    <scope>NUCLEOTIDE SEQUENCE [LARGE SCALE GENOMIC DNA]</scope>
    <source>
        <strain evidence="6">CGMCC 1.15180</strain>
    </source>
</reference>
<dbReference type="PANTHER" id="PTHR33744:SF1">
    <property type="entry name" value="DNA-BINDING TRANSCRIPTIONAL ACTIVATOR ADER"/>
    <property type="match status" value="1"/>
</dbReference>
<feature type="domain" description="RsbT co-antagonist protein RsbRD N-terminal" evidence="3">
    <location>
        <begin position="2"/>
        <end position="88"/>
    </location>
</feature>
<evidence type="ECO:0000313" key="6">
    <source>
        <dbReference type="Proteomes" id="UP001596139"/>
    </source>
</evidence>
<dbReference type="Pfam" id="PF17853">
    <property type="entry name" value="GGDEF_2"/>
    <property type="match status" value="1"/>
</dbReference>
<gene>
    <name evidence="5" type="ORF">ACFP4F_15540</name>
</gene>